<dbReference type="InterPro" id="IPR025736">
    <property type="entry name" value="PucR_C-HTH_dom"/>
</dbReference>
<keyword evidence="4" id="KW-1185">Reference proteome</keyword>
<dbReference type="Pfam" id="PF13556">
    <property type="entry name" value="HTH_30"/>
    <property type="match status" value="1"/>
</dbReference>
<reference evidence="3 4" key="1">
    <citation type="submission" date="2019-07" db="EMBL/GenBank/DDBJ databases">
        <title>R&amp;d 2014.</title>
        <authorList>
            <person name="Klenk H.-P."/>
        </authorList>
    </citation>
    <scope>NUCLEOTIDE SEQUENCE [LARGE SCALE GENOMIC DNA]</scope>
    <source>
        <strain evidence="3 4">DSM 43194</strain>
    </source>
</reference>
<feature type="domain" description="PucR C-terminal helix-turn-helix" evidence="2">
    <location>
        <begin position="415"/>
        <end position="472"/>
    </location>
</feature>
<dbReference type="Gene3D" id="1.10.10.2840">
    <property type="entry name" value="PucR C-terminal helix-turn-helix domain"/>
    <property type="match status" value="1"/>
</dbReference>
<dbReference type="GO" id="GO:0003677">
    <property type="term" value="F:DNA binding"/>
    <property type="evidence" value="ECO:0007669"/>
    <property type="project" value="UniProtKB-KW"/>
</dbReference>
<evidence type="ECO:0000313" key="3">
    <source>
        <dbReference type="EMBL" id="TWH22879.1"/>
    </source>
</evidence>
<comment type="caution">
    <text evidence="3">The sequence shown here is derived from an EMBL/GenBank/DDBJ whole genome shotgun (WGS) entry which is preliminary data.</text>
</comment>
<keyword evidence="3" id="KW-0238">DNA-binding</keyword>
<evidence type="ECO:0000313" key="4">
    <source>
        <dbReference type="Proteomes" id="UP000317303"/>
    </source>
</evidence>
<organism evidence="3 4">
    <name type="scientific">Prauserella rugosa</name>
    <dbReference type="NCBI Taxonomy" id="43354"/>
    <lineage>
        <taxon>Bacteria</taxon>
        <taxon>Bacillati</taxon>
        <taxon>Actinomycetota</taxon>
        <taxon>Actinomycetes</taxon>
        <taxon>Pseudonocardiales</taxon>
        <taxon>Pseudonocardiaceae</taxon>
        <taxon>Prauserella</taxon>
    </lineage>
</organism>
<dbReference type="PANTHER" id="PTHR33744:SF17">
    <property type="entry name" value="CONSERVED PROTEIN"/>
    <property type="match status" value="1"/>
</dbReference>
<dbReference type="InterPro" id="IPR051448">
    <property type="entry name" value="CdaR-like_regulators"/>
</dbReference>
<dbReference type="PANTHER" id="PTHR33744">
    <property type="entry name" value="CARBOHYDRATE DIACID REGULATOR"/>
    <property type="match status" value="1"/>
</dbReference>
<dbReference type="Proteomes" id="UP000317303">
    <property type="component" value="Unassembled WGS sequence"/>
</dbReference>
<dbReference type="OrthoDB" id="3170447at2"/>
<dbReference type="EMBL" id="VLJV01000001">
    <property type="protein sequence ID" value="TWH22879.1"/>
    <property type="molecule type" value="Genomic_DNA"/>
</dbReference>
<dbReference type="InterPro" id="IPR042070">
    <property type="entry name" value="PucR_C-HTH_sf"/>
</dbReference>
<evidence type="ECO:0000259" key="1">
    <source>
        <dbReference type="Pfam" id="PF07905"/>
    </source>
</evidence>
<dbReference type="InterPro" id="IPR012914">
    <property type="entry name" value="PucR_dom"/>
</dbReference>
<accession>A0A660CMG5</accession>
<feature type="domain" description="Purine catabolism PurC-like" evidence="1">
    <location>
        <begin position="7"/>
        <end position="121"/>
    </location>
</feature>
<dbReference type="AlphaFoldDB" id="A0A660CMG5"/>
<protein>
    <submittedName>
        <fullName evidence="3">DNA-binding PucR family transcriptional regulator</fullName>
    </submittedName>
</protein>
<dbReference type="RefSeq" id="WP_030531247.1">
    <property type="nucleotide sequence ID" value="NZ_JOIJ01000004.1"/>
</dbReference>
<gene>
    <name evidence="3" type="ORF">JD82_04771</name>
</gene>
<proteinExistence type="predicted"/>
<name>A0A660CMG5_9PSEU</name>
<sequence length="475" mass="49952">MTLVKTLLELPGLRLRLHAGGDLLDREVSRIYVTELPDPSRYLSEGEFVLSGLLWWRAPGDADPFVRALAEARCAALAASGADTGGIPDDLVAACRRHRIPLLEVPADLSFAVITEQVVLALAAETDGARKRLLSAAAEDSSLPALLTYGAAELGADCWVVAATGRVVAASTPGPPRRRAAVPVGGRHAVPWSLIVDAELSPGGQEVAEELANLVGLARGRRDEVRRARMQVAVPLLEALADPACTGAELARAVEAAGLSPDESVRVLLARTPGADAAAEILDEALTAFADLDRVFVGEVGGRVDGVDGESWAVVASDAPWPDDWAEQAMDVLSVLGSGRVLIGAGGPSSVHGLRGAGEEARHAVQAAAARPERVAVASGVELGMHRLLLAGAPDELRRALAARVLGPLPEHPELLRTVRVYLECSASPARAARRLHVHVNTLRYRIARAGELLGVDLTDFRTQVDVYLALSAES</sequence>
<evidence type="ECO:0000259" key="2">
    <source>
        <dbReference type="Pfam" id="PF13556"/>
    </source>
</evidence>
<dbReference type="Pfam" id="PF07905">
    <property type="entry name" value="PucR"/>
    <property type="match status" value="1"/>
</dbReference>